<gene>
    <name evidence="3" type="ORF">C2845_PM05G07160</name>
</gene>
<name>A0A3L6SWQ9_PANMI</name>
<keyword evidence="4" id="KW-1185">Reference proteome</keyword>
<dbReference type="Proteomes" id="UP000275267">
    <property type="component" value="Unassembled WGS sequence"/>
</dbReference>
<protein>
    <recommendedName>
        <fullName evidence="2">DUF4220 domain-containing protein</fullName>
    </recommendedName>
</protein>
<reference evidence="4" key="1">
    <citation type="journal article" date="2019" name="Nat. Commun.">
        <title>The genome of broomcorn millet.</title>
        <authorList>
            <person name="Zou C."/>
            <person name="Miki D."/>
            <person name="Li D."/>
            <person name="Tang Q."/>
            <person name="Xiao L."/>
            <person name="Rajput S."/>
            <person name="Deng P."/>
            <person name="Jia W."/>
            <person name="Huang R."/>
            <person name="Zhang M."/>
            <person name="Sun Y."/>
            <person name="Hu J."/>
            <person name="Fu X."/>
            <person name="Schnable P.S."/>
            <person name="Li F."/>
            <person name="Zhang H."/>
            <person name="Feng B."/>
            <person name="Zhu X."/>
            <person name="Liu R."/>
            <person name="Schnable J.C."/>
            <person name="Zhu J.-K."/>
            <person name="Zhang H."/>
        </authorList>
    </citation>
    <scope>NUCLEOTIDE SEQUENCE [LARGE SCALE GENOMIC DNA]</scope>
</reference>
<dbReference type="EMBL" id="PQIB02000003">
    <property type="protein sequence ID" value="RLN27955.1"/>
    <property type="molecule type" value="Genomic_DNA"/>
</dbReference>
<feature type="transmembrane region" description="Helical" evidence="1">
    <location>
        <begin position="23"/>
        <end position="43"/>
    </location>
</feature>
<evidence type="ECO:0000313" key="3">
    <source>
        <dbReference type="EMBL" id="RLN27955.1"/>
    </source>
</evidence>
<proteinExistence type="predicted"/>
<feature type="domain" description="DUF4220" evidence="2">
    <location>
        <begin position="60"/>
        <end position="409"/>
    </location>
</feature>
<accession>A0A3L6SWQ9</accession>
<feature type="transmembrane region" description="Helical" evidence="1">
    <location>
        <begin position="55"/>
        <end position="75"/>
    </location>
</feature>
<keyword evidence="1" id="KW-0472">Membrane</keyword>
<dbReference type="InterPro" id="IPR007658">
    <property type="entry name" value="DUF594"/>
</dbReference>
<dbReference type="Pfam" id="PF13968">
    <property type="entry name" value="DUF4220"/>
    <property type="match status" value="1"/>
</dbReference>
<dbReference type="OrthoDB" id="677696at2759"/>
<organism evidence="3 4">
    <name type="scientific">Panicum miliaceum</name>
    <name type="common">Proso millet</name>
    <name type="synonym">Broomcorn millet</name>
    <dbReference type="NCBI Taxonomy" id="4540"/>
    <lineage>
        <taxon>Eukaryota</taxon>
        <taxon>Viridiplantae</taxon>
        <taxon>Streptophyta</taxon>
        <taxon>Embryophyta</taxon>
        <taxon>Tracheophyta</taxon>
        <taxon>Spermatophyta</taxon>
        <taxon>Magnoliopsida</taxon>
        <taxon>Liliopsida</taxon>
        <taxon>Poales</taxon>
        <taxon>Poaceae</taxon>
        <taxon>PACMAD clade</taxon>
        <taxon>Panicoideae</taxon>
        <taxon>Panicodae</taxon>
        <taxon>Paniceae</taxon>
        <taxon>Panicinae</taxon>
        <taxon>Panicum</taxon>
        <taxon>Panicum sect. Panicum</taxon>
    </lineage>
</organism>
<keyword evidence="1" id="KW-0812">Transmembrane</keyword>
<dbReference type="AlphaFoldDB" id="A0A3L6SWQ9"/>
<keyword evidence="1" id="KW-1133">Transmembrane helix</keyword>
<feature type="transmembrane region" description="Helical" evidence="1">
    <location>
        <begin position="87"/>
        <end position="106"/>
    </location>
</feature>
<evidence type="ECO:0000256" key="1">
    <source>
        <dbReference type="SAM" id="Phobius"/>
    </source>
</evidence>
<evidence type="ECO:0000313" key="4">
    <source>
        <dbReference type="Proteomes" id="UP000275267"/>
    </source>
</evidence>
<dbReference type="InterPro" id="IPR025315">
    <property type="entry name" value="DUF4220"/>
</dbReference>
<feature type="transmembrane region" description="Helical" evidence="1">
    <location>
        <begin position="336"/>
        <end position="358"/>
    </location>
</feature>
<dbReference type="Pfam" id="PF04578">
    <property type="entry name" value="DUF594"/>
    <property type="match status" value="1"/>
</dbReference>
<dbReference type="STRING" id="4540.A0A3L6SWQ9"/>
<comment type="caution">
    <text evidence="3">The sequence shown here is derived from an EMBL/GenBank/DDBJ whole genome shotgun (WGS) entry which is preliminary data.</text>
</comment>
<sequence>MQQHWSSATQAMRAWMASPVGRLVRVEVLVTLSGTLLVTLVLLGSSRCASRSAAFRLVVWSALMLSYPAVSYTIGLMQSGSFSSELIVVWACFLLGCTDGIASCSVDDSDQEARTKLNQAAQIIRVLPPIFLRQFFAVASENSSPVDLLVDCCQAWSAREELFVSCGEADLEDGRGEYKFTVPNSVVTIEMVWQCKGQLLNSDNPQARRLKDLCLSFALFKQLRRRLSGCSLRLHGQTHFDGSTEYERHIFPDHDTGNDVDSQERMYRIIEVELGFLFDFFYARYPSPRETLVPETILFLAVLATSLCTLFILTLFDYHSPDSDMNISTTGFDIWLTRMVIILFVLLESFQYSMLVFSDWHKVTMLSRYVQNKSWQKRPILEMLLGLMCRVTLKRQYWSNSVGQYSLLHTCIRSENELIFRLPLPSLIRRFLVRNMMMTRKDLPMTVKHSIHSHGACLSSLLHGQITLQSVDRIHTGILQELCPTISSQSVIRSMLIWHIATTLCNYKSEANMVAAEGDTIKHHEVATTLSDYCAYLLFYAPELVTKNYRSTQISMEILQSTAQQCLGGCRSTDELLNKLSNFQPKGSQDDDHSQYRNFRGKDNYDKYEAILASGGKLGFDILRLFPDSRARWKMLAMLWTEKLMSVAPSNNVMEHVTKLATGGEFITHVWAWLTHNGIMTQPTEFFP</sequence>
<evidence type="ECO:0000259" key="2">
    <source>
        <dbReference type="Pfam" id="PF13968"/>
    </source>
</evidence>
<feature type="transmembrane region" description="Helical" evidence="1">
    <location>
        <begin position="297"/>
        <end position="316"/>
    </location>
</feature>
<dbReference type="PANTHER" id="PTHR31325">
    <property type="entry name" value="OS01G0798800 PROTEIN-RELATED"/>
    <property type="match status" value="1"/>
</dbReference>